<dbReference type="InterPro" id="IPR021773">
    <property type="entry name" value="TPC11"/>
</dbReference>
<evidence type="ECO:0000256" key="1">
    <source>
        <dbReference type="SAM" id="MobiDB-lite"/>
    </source>
</evidence>
<name>A0A9W9G7I0_9EURO</name>
<evidence type="ECO:0000313" key="4">
    <source>
        <dbReference type="EMBL" id="KAJ5113045.1"/>
    </source>
</evidence>
<dbReference type="EMBL" id="JAPQKH010000002">
    <property type="protein sequence ID" value="KAJ5113045.1"/>
    <property type="molecule type" value="Genomic_DNA"/>
</dbReference>
<dbReference type="Pfam" id="PF07919">
    <property type="entry name" value="Gryzun"/>
    <property type="match status" value="1"/>
</dbReference>
<sequence>MDAYPEDYVNHNLPLVLLSGLEAGSVLLSGLEAGSEDETNQTVDYPLLSENGHKIFSDFPPLSGAVAEELRSVLLEEDASQKPWRYMPSATGTSLQIGYKIKSTGRSYQLPPRKAAPPQSSPPTSPTSNPDIKPPDSNTSYILHSPISPLSPGSPTFPDGLLTPAWVTKHQDLVPAAVINFFPFSLDPNMDSLRDNQLKIEINGLKKEWAASGFKTRFLVVLISEEGDGGIDGEIDDRIAAIRRSTNLDEKSIFIIPPDATSTELKEFATSLFSLLQPSVVEYYRDLSKHARRKRNRGNIPPPTAPPTSGTSQTLSFQGWNARYEFKLGIFAEFRQEMDAACRNYESAYDTLFGQEVFENIAGWNPRFNDARLLGDALAIRIIRCLLWTKQTTAATRFWVDHRLRTKDIVNRRGKGSKNYGWEAWEARWSMVMAQMIRRAGSSLSSPEASADRGPETSLIYSAPEKIIPTTEQVSPWEHLHHEGYWLHRSAKHTMLRRALAHLIPDEDRISTGQSPASQMASKSYLYDTYLAPETYIEYPQSGQKGFDHSDLILSTLKDALDEFSKHGQTRKVEQLSLELAEEYARNGSWTEAYNVLQPRWSSLTWRQSGWWSLMENFGWTLRESALKIQEPETALRVDWELLNKAFPSRSASHYDIHQSLKDVSIEKPKPSVVLRAEDVMTGLTASVVFEKPDGNVGETLQAQLTISSCAQKSSSPIRLSQLKLVFEGCLRPVKLQSNQDQSSDTAAPCCISSITLREPSSIEDSSIQSPTSVLPTLVGIADLTIGPSQTKIFNLTCIPREAGEAQVASISMLVEEEKFDLTYVITEHNTRESYWWHETQKGPSRRRVGKDRDTGKCKILPKPPKIRISTPNLKKTYYTNERVALKISVHNEEDEATDVSTEVRLFGPPESTTHLKWQDADEIAEPLSSGTSSPSAGPSHFIKRVVGSMESGSSQDLIVVLGDTQEATKHTLEITTLYNLVSDVQTPIMKTIDVELSFIRPFESNYDFLPLIHSNPWPNFFSVDDDLVDDTSSDKPSGLMQRWRLNSKLVSFALEPLIIDRMSLKLLSLSGGAVCNLEPETLVSPETPQIAAEELRESNFCLDLQKLTLGDRRPSAVNFALEIAWHRASSTEDDKNEITTTTLEVPRYVVPMGEPRVLASASPSTALSGLIHVDYTLENPSTHFLTFNLTMEASENFAFSGPKTTVVQLVPLSRHTVRYNLLAAKRGLWIQPQLVVVDTYFNKTLRVLPTGEMRSDKKGVLIWVDAED</sequence>
<dbReference type="InterPro" id="IPR012880">
    <property type="entry name" value="Gryzun"/>
</dbReference>
<keyword evidence="5" id="KW-1185">Reference proteome</keyword>
<organism evidence="4 5">
    <name type="scientific">Penicillium angulare</name>
    <dbReference type="NCBI Taxonomy" id="116970"/>
    <lineage>
        <taxon>Eukaryota</taxon>
        <taxon>Fungi</taxon>
        <taxon>Dikarya</taxon>
        <taxon>Ascomycota</taxon>
        <taxon>Pezizomycotina</taxon>
        <taxon>Eurotiomycetes</taxon>
        <taxon>Eurotiomycetidae</taxon>
        <taxon>Eurotiales</taxon>
        <taxon>Aspergillaceae</taxon>
        <taxon>Penicillium</taxon>
    </lineage>
</organism>
<reference evidence="4" key="1">
    <citation type="submission" date="2022-11" db="EMBL/GenBank/DDBJ databases">
        <authorList>
            <person name="Petersen C."/>
        </authorList>
    </citation>
    <scope>NUCLEOTIDE SEQUENCE</scope>
    <source>
        <strain evidence="4">IBT 30069</strain>
    </source>
</reference>
<dbReference type="PANTHER" id="PTHR14374:SF0">
    <property type="entry name" value="TRAFFICKING PROTEIN PARTICLE COMPLEX SUBUNIT 11"/>
    <property type="match status" value="1"/>
</dbReference>
<dbReference type="Proteomes" id="UP001149165">
    <property type="component" value="Unassembled WGS sequence"/>
</dbReference>
<evidence type="ECO:0000313" key="5">
    <source>
        <dbReference type="Proteomes" id="UP001149165"/>
    </source>
</evidence>
<dbReference type="Pfam" id="PF11817">
    <property type="entry name" value="Foie-gras_1"/>
    <property type="match status" value="1"/>
</dbReference>
<dbReference type="AlphaFoldDB" id="A0A9W9G7I0"/>
<feature type="domain" description="Gryzun putative trafficking through Golgi" evidence="2">
    <location>
        <begin position="673"/>
        <end position="1266"/>
    </location>
</feature>
<feature type="region of interest" description="Disordered" evidence="1">
    <location>
        <begin position="292"/>
        <end position="314"/>
    </location>
</feature>
<evidence type="ECO:0008006" key="6">
    <source>
        <dbReference type="Google" id="ProtNLM"/>
    </source>
</evidence>
<reference evidence="4" key="2">
    <citation type="journal article" date="2023" name="IMA Fungus">
        <title>Comparative genomic study of the Penicillium genus elucidates a diverse pangenome and 15 lateral gene transfer events.</title>
        <authorList>
            <person name="Petersen C."/>
            <person name="Sorensen T."/>
            <person name="Nielsen M.R."/>
            <person name="Sondergaard T.E."/>
            <person name="Sorensen J.L."/>
            <person name="Fitzpatrick D.A."/>
            <person name="Frisvad J.C."/>
            <person name="Nielsen K.L."/>
        </authorList>
    </citation>
    <scope>NUCLEOTIDE SEQUENCE</scope>
    <source>
        <strain evidence="4">IBT 30069</strain>
    </source>
</reference>
<feature type="domain" description="Trafficking protein particle complex subunit 11" evidence="3">
    <location>
        <begin position="367"/>
        <end position="644"/>
    </location>
</feature>
<accession>A0A9W9G7I0</accession>
<dbReference type="PANTHER" id="PTHR14374">
    <property type="entry name" value="FOIE GRAS"/>
    <property type="match status" value="1"/>
</dbReference>
<evidence type="ECO:0000259" key="3">
    <source>
        <dbReference type="Pfam" id="PF11817"/>
    </source>
</evidence>
<feature type="region of interest" description="Disordered" evidence="1">
    <location>
        <begin position="107"/>
        <end position="145"/>
    </location>
</feature>
<proteinExistence type="predicted"/>
<evidence type="ECO:0000259" key="2">
    <source>
        <dbReference type="Pfam" id="PF07919"/>
    </source>
</evidence>
<comment type="caution">
    <text evidence="4">The sequence shown here is derived from an EMBL/GenBank/DDBJ whole genome shotgun (WGS) entry which is preliminary data.</text>
</comment>
<gene>
    <name evidence="4" type="ORF">N7456_001579</name>
</gene>
<protein>
    <recommendedName>
        <fullName evidence="6">Foie gras liver health family 1</fullName>
    </recommendedName>
</protein>
<dbReference type="OrthoDB" id="6278596at2759"/>